<dbReference type="EMBL" id="LAZR01002581">
    <property type="protein sequence ID" value="KKN28205.1"/>
    <property type="molecule type" value="Genomic_DNA"/>
</dbReference>
<organism evidence="2">
    <name type="scientific">marine sediment metagenome</name>
    <dbReference type="NCBI Taxonomy" id="412755"/>
    <lineage>
        <taxon>unclassified sequences</taxon>
        <taxon>metagenomes</taxon>
        <taxon>ecological metagenomes</taxon>
    </lineage>
</organism>
<evidence type="ECO:0000259" key="1">
    <source>
        <dbReference type="Pfam" id="PF13524"/>
    </source>
</evidence>
<reference evidence="2" key="1">
    <citation type="journal article" date="2015" name="Nature">
        <title>Complex archaea that bridge the gap between prokaryotes and eukaryotes.</title>
        <authorList>
            <person name="Spang A."/>
            <person name="Saw J.H."/>
            <person name="Jorgensen S.L."/>
            <person name="Zaremba-Niedzwiedzka K."/>
            <person name="Martijn J."/>
            <person name="Lind A.E."/>
            <person name="van Eijk R."/>
            <person name="Schleper C."/>
            <person name="Guy L."/>
            <person name="Ettema T.J."/>
        </authorList>
    </citation>
    <scope>NUCLEOTIDE SEQUENCE</scope>
</reference>
<evidence type="ECO:0000313" key="2">
    <source>
        <dbReference type="EMBL" id="KKN28205.1"/>
    </source>
</evidence>
<dbReference type="Pfam" id="PF13524">
    <property type="entry name" value="Glyco_trans_1_2"/>
    <property type="match status" value="1"/>
</dbReference>
<protein>
    <recommendedName>
        <fullName evidence="1">Spore protein YkvP/CgeB glycosyl transferase-like domain-containing protein</fullName>
    </recommendedName>
</protein>
<dbReference type="InterPro" id="IPR055259">
    <property type="entry name" value="YkvP/CgeB_Glyco_trans-like"/>
</dbReference>
<dbReference type="AlphaFoldDB" id="A0A0F9P8J0"/>
<sequence>MKRLILLPPIMQRPYVLVSQHAFFKQLAEDCGFDIIYTKIPPEETHSSDIVLIWISSGTQSMFKKSLNIEKKVKIIYLLHGDHTYGRKHIEQLVNRGDLIIHTYGERLRREFVGLSKKLVFIPQCYGPRDVFELPWNEKPIMRCLFTGHTNGKIYPFRSYLYRRLAREKKVQNMITKMRHPRWESNLNLRPWEIERAFLKGYAKALNSHFCAIATASRYHQGVAKYFEIPATGALLLGEDVEDIRMAGLEPNKHFVPVEAVNVIERISDCLNNPQKYNDMRRRTMEYVRTNHSLNNRIKLFREILGRLA</sequence>
<feature type="domain" description="Spore protein YkvP/CgeB glycosyl transferase-like" evidence="1">
    <location>
        <begin position="202"/>
        <end position="300"/>
    </location>
</feature>
<name>A0A0F9P8J0_9ZZZZ</name>
<accession>A0A0F9P8J0</accession>
<comment type="caution">
    <text evidence="2">The sequence shown here is derived from an EMBL/GenBank/DDBJ whole genome shotgun (WGS) entry which is preliminary data.</text>
</comment>
<gene>
    <name evidence="2" type="ORF">LCGC14_0856690</name>
</gene>
<proteinExistence type="predicted"/>